<sequence>MKVKALPHLVYRYQWDQRRWEIVTNITKTRDVAIWTMDQACTPKPLLDFVRGRRDLLDHPLMWTLRHLESLGCHFDDVATSTSSESPPQDSKHTDDAEGLARNLSPEWKLRCICRILLGEGQRFARVRQGSHFYFQGRPAMKVLPHPIQ</sequence>
<keyword evidence="2" id="KW-1185">Reference proteome</keyword>
<proteinExistence type="predicted"/>
<name>A0ACC3B462_9EURO</name>
<dbReference type="Proteomes" id="UP001177260">
    <property type="component" value="Unassembled WGS sequence"/>
</dbReference>
<evidence type="ECO:0000313" key="1">
    <source>
        <dbReference type="EMBL" id="KAK1144980.1"/>
    </source>
</evidence>
<organism evidence="1 2">
    <name type="scientific">Aspergillus melleus</name>
    <dbReference type="NCBI Taxonomy" id="138277"/>
    <lineage>
        <taxon>Eukaryota</taxon>
        <taxon>Fungi</taxon>
        <taxon>Dikarya</taxon>
        <taxon>Ascomycota</taxon>
        <taxon>Pezizomycotina</taxon>
        <taxon>Eurotiomycetes</taxon>
        <taxon>Eurotiomycetidae</taxon>
        <taxon>Eurotiales</taxon>
        <taxon>Aspergillaceae</taxon>
        <taxon>Aspergillus</taxon>
        <taxon>Aspergillus subgen. Circumdati</taxon>
    </lineage>
</organism>
<reference evidence="1 2" key="1">
    <citation type="journal article" date="2023" name="ACS Omega">
        <title>Identification of the Neoaspergillic Acid Biosynthesis Gene Cluster by Establishing an In Vitro CRISPR-Ribonucleoprotein Genetic System in Aspergillus melleus.</title>
        <authorList>
            <person name="Yuan B."/>
            <person name="Grau M.F."/>
            <person name="Murata R.M."/>
            <person name="Torok T."/>
            <person name="Venkateswaran K."/>
            <person name="Stajich J.E."/>
            <person name="Wang C.C.C."/>
        </authorList>
    </citation>
    <scope>NUCLEOTIDE SEQUENCE [LARGE SCALE GENOMIC DNA]</scope>
    <source>
        <strain evidence="1 2">IMV 1140</strain>
    </source>
</reference>
<accession>A0ACC3B462</accession>
<evidence type="ECO:0000313" key="2">
    <source>
        <dbReference type="Proteomes" id="UP001177260"/>
    </source>
</evidence>
<dbReference type="EMBL" id="JAOPJF010000027">
    <property type="protein sequence ID" value="KAK1144980.1"/>
    <property type="molecule type" value="Genomic_DNA"/>
</dbReference>
<gene>
    <name evidence="1" type="ORF">N8T08_004695</name>
</gene>
<comment type="caution">
    <text evidence="1">The sequence shown here is derived from an EMBL/GenBank/DDBJ whole genome shotgun (WGS) entry which is preliminary data.</text>
</comment>
<protein>
    <submittedName>
        <fullName evidence="1">Uncharacterized protein</fullName>
    </submittedName>
</protein>